<gene>
    <name evidence="1" type="ORF">TWF481_011002</name>
</gene>
<evidence type="ECO:0000313" key="2">
    <source>
        <dbReference type="Proteomes" id="UP001370758"/>
    </source>
</evidence>
<organism evidence="1 2">
    <name type="scientific">Arthrobotrys musiformis</name>
    <dbReference type="NCBI Taxonomy" id="47236"/>
    <lineage>
        <taxon>Eukaryota</taxon>
        <taxon>Fungi</taxon>
        <taxon>Dikarya</taxon>
        <taxon>Ascomycota</taxon>
        <taxon>Pezizomycotina</taxon>
        <taxon>Orbiliomycetes</taxon>
        <taxon>Orbiliales</taxon>
        <taxon>Orbiliaceae</taxon>
        <taxon>Arthrobotrys</taxon>
    </lineage>
</organism>
<keyword evidence="2" id="KW-1185">Reference proteome</keyword>
<name>A0AAV9VZZ5_9PEZI</name>
<reference evidence="1 2" key="1">
    <citation type="submission" date="2023-08" db="EMBL/GenBank/DDBJ databases">
        <authorList>
            <person name="Palmer J.M."/>
        </authorList>
    </citation>
    <scope>NUCLEOTIDE SEQUENCE [LARGE SCALE GENOMIC DNA]</scope>
    <source>
        <strain evidence="1 2">TWF481</strain>
    </source>
</reference>
<comment type="caution">
    <text evidence="1">The sequence shown here is derived from an EMBL/GenBank/DDBJ whole genome shotgun (WGS) entry which is preliminary data.</text>
</comment>
<dbReference type="EMBL" id="JAVHJL010000008">
    <property type="protein sequence ID" value="KAK6498411.1"/>
    <property type="molecule type" value="Genomic_DNA"/>
</dbReference>
<proteinExistence type="predicted"/>
<accession>A0AAV9VZZ5</accession>
<dbReference type="Proteomes" id="UP001370758">
    <property type="component" value="Unassembled WGS sequence"/>
</dbReference>
<evidence type="ECO:0008006" key="3">
    <source>
        <dbReference type="Google" id="ProtNLM"/>
    </source>
</evidence>
<evidence type="ECO:0000313" key="1">
    <source>
        <dbReference type="EMBL" id="KAK6498411.1"/>
    </source>
</evidence>
<dbReference type="AlphaFoldDB" id="A0AAV9VZZ5"/>
<protein>
    <recommendedName>
        <fullName evidence="3">F-box domain-containing protein</fullName>
    </recommendedName>
</protein>
<sequence length="258" mass="29127">MEPPPRAALRVLYLPELLEQILIQTYYSLSTDALTASGSIHLLNLRLVCKLWHAVITTSSTLKLLTFRHPITSTNAPVSTPNTLRLPTLVNGGTSNAEYELNPSFATRMREINLQIPRLESPIVNGTTEKLELEKFKMLASTLPWMFITRPPVKQAWVKFHIKAPWGREMTWWCYEPSFPGGSRSVQRRAEGREDVFRLSDEKGVTTAFVLDVIIAVLEFHFNAAGWWWSILGIELSFRGGAGAPAFESYPIWAGRKA</sequence>